<dbReference type="PANTHER" id="PTHR15678">
    <property type="entry name" value="ANTIGEN MLAA-22-RELATED"/>
    <property type="match status" value="1"/>
</dbReference>
<feature type="transmembrane region" description="Helical" evidence="3">
    <location>
        <begin position="25"/>
        <end position="49"/>
    </location>
</feature>
<dbReference type="SMART" id="SM01216">
    <property type="entry name" value="Fmp27_WPPW"/>
    <property type="match status" value="1"/>
</dbReference>
<evidence type="ECO:0000256" key="2">
    <source>
        <dbReference type="SAM" id="MobiDB-lite"/>
    </source>
</evidence>
<sequence length="2693" mass="300170">MLLLGSVVVAFCVLSCPRSPYFWVSFLVWCLGLVAFLFLTRACFAPYILTRFSNHIRVRSVSLRSIRGLYFRKGNRTWQIDRIAYAYSPSGDGKPKGLSFRIEGFKLEIELSKAPAPQVIPRTKHRRGLTFTNLSPSPLALYIWSLISTVYRLFDPIIRPATRLIVTSILGQFIRLIPRLTETLQLEVVSAVISFNAVPELSIVAENLVLKGHVSFIQNSQDQHTRDRGSFQGSQALSARALAMGAWKSLLASHFQRTWMRTWEHTLGLTTGSMTFDLVAQDIQSFGFGKEGLIYLSKPIIITGAARFSPKDGAIEQGSLRGRAKVGTMHANVDNIQALLSALPVSRAEEVTFSSASATSSGISPWIRSPFGASSVSSAYVGSPVERQEKQQTPLLLGLVESLGVSLASLSFSKTIGNSAFRGVVQDLSCFCEPCDTAASAARRPRSGDPLSPYLAYRFSLTMQEISLRWTETARRTKETPPFLSVGSTSICIIVSEWPAISQANSSFCSGASASVVLDARVASLSLTDRLDHLLQLSSNPSSEGVHHRGRGGGFYLPAILSPVPRIVLNITFGNFSLVVCTNETGSEKPILLELETKGMLIQSSSSFLTGPTAAALPSGYKLAHDGIPLRMSMPFHCVLQPVFLRLRSSSTVSTVKRMSRWGLESTLSDTILSLDVVEVNGSVMGLGESREEWPTLATLDTRTLFTGIHCRAEAALIELWHPGKLEILRSLLSLLSPRRTSPITSSQSPPALPIGYSLSLSIARAVLFITGPDINPAADKDITRGIAFSTGVSLCMCMVGADHIHTVTYSQSESENRVSDVPIGSVVFGKAMLWNTIVRSAAADGFSMDDPLVFERDNPSLDTKRIVTIRNINVDIKRTAQRSSSPMVPGYDASFVVDDFALFLELSLVYSALTTLQTIRDLQQCMASYLPSSSQTPRPPGANFTFDGTIKTVKARLTFLDQSIVTRVNHVDVSSGPRGFHTSIDSQLLWVPVLTSKVQPSTEASWEELGRLHKCALSGTSLTGRINVTMDSLRVRIPYGYVFAELSQAMVVTMKAIRHLMQMVKMGKYTPMPAPIAEDAKSVPDLVLACRILCLEADDDPFESRLAFNHRIGSEAARSRLLREEAFDAKAAAIVSGLSASHNTPSTHTDYQFDGSHSVTIQEARWRLDMAHSMDWILRHKRQSRERSVQEDSVFRQLYGSTPLKRPTQVPDLICPAETRRTPPLMRVMLSGLRLHLERPSFPLGQLPDFLYEQGSELPHETLYSLLVPLHLSFALESLQVSLRDYPLPLLYIPPVAGGDGLHSLLFDSDLVVAEEMGPVSSVEWVSCPCRDPDEIAADEVTMLIQVPKTLMPVKTYARPSIQVSADDPVAFAWGVSYSPAMQDVVRMLESLTPEPRDPSSPLGFWDKLRLIFHWKIHVSFKKEGEPQINIGFDNSAAELAQVTSETTLIVIPKFDLSQITTVAQGSLVSGSDHIKVCAKLSSGTMFGVGVVFERTCTTDCKTCTGSAFDRSCRLFAFRPHYDVQLLRKSEAMTAQKDSYREFRSDFLHLSISLISGLRHPEATECSPPSSLYLTPNAFANFWSWWGLFDNDLSLPIRQGSYYPQKLISPKFSRHLATIKYRVSLPQLFIIHAYLDDTKESWIKGTTCFIGMKAKIDHFQADLHQREQETIAPGKMPDSIQIVRHKPFYAAEVVMKKLDVRVLQATFSEPLKQTVPLSVESENSTKRDWSPQQPPNIHLLPVLSCPKLTYFKRHSRHAEIQAENSKFGDEDTHACMLGCEPSVPQVEISLAEARVSLLQRVMEKSQSAIDSETQNTSEKMVVLLREYIAHLQEVDQLSESALSNLSNYYMPSELISASEWADFENVYQAHAPNLFMCDSIRDLLIQYYNCSRARRGFEYHMATRAVKYLRDQADALALHLNEQHVHKPKTSVHAAQVAASALRRILTRERGSASLDISTETSPVTIGVNPLDGWDDGIILRKSHFCLLLKPQIILRTEPSTVVLAAVQAKLQSFKIMDASNLEDPISGIIMTRNYMALDGLQTFCPTNSNSYEDGAVPLEILIDYRCETDAFDRIVPQTDATCQYDRFNRLRLRNNVALTNRPEKQQPGKGRHAHLYDETDLVQVHVPQFTVSASDRHFQFISDIIANLVLFSDAAHKARLEKLETLLFAYDFTDLRSAARVVSNLQNRLRNAMDTRNDVSRQTRGHRSQSKLELLKLQAHMHLLAEELNLIFDAIRLVQSKTDGSPDKKSALLLHASSTEISWRMLDEDRELLAKLAVRNIDFSWLSKQDSSTVSSLTIGDLQVFDGSPDAIWTEIVSRYEEPSYHPLSKRDLFLDANWIILAPVGGITVYEKFQLDFHPIRLQLDARLGQRIMEYIWPSRRGRNRQTVQHSRVQVDDITTEQSMDRSSLDSSRLLQKPRASLDSGGLAPWKRLAGSRSCTDLHSAAAESAKSSHQPHLLDSDPHDNSRVQKRGVREHGKDDAIEMKSRSSQKTFILVKISSLELLLSIMKAESFECRDARIRTHTLEIRNETWSFEELADQFIPTDLTWKGWVRMAFQQPLVPVLPVARELFSKTKLIASKGATQLDPRPSHRGRITTDDTIRDRRPRRSSSSGIVPPGSSEFPNESVLKLAVTEEPEFIAEESTANNDSGSSHRRGRARLLSLFGKKISPGSPYRSNVSVLVETMDTYF</sequence>
<accession>A0A0C3A534</accession>
<protein>
    <recommendedName>
        <fullName evidence="9">FMP27 GFWDK domain-containing protein</fullName>
    </recommendedName>
</protein>
<dbReference type="SMART" id="SM01214">
    <property type="entry name" value="Fmp27_GFWDK"/>
    <property type="match status" value="1"/>
</dbReference>
<feature type="region of interest" description="Disordered" evidence="2">
    <location>
        <begin position="2389"/>
        <end position="2418"/>
    </location>
</feature>
<dbReference type="SMART" id="SM01215">
    <property type="entry name" value="Fmp27_SW"/>
    <property type="match status" value="1"/>
</dbReference>
<evidence type="ECO:0008006" key="9">
    <source>
        <dbReference type="Google" id="ProtNLM"/>
    </source>
</evidence>
<dbReference type="FunCoup" id="A0A0C3A534">
    <property type="interactions" value="193"/>
</dbReference>
<dbReference type="InterPro" id="IPR019441">
    <property type="entry name" value="FMP27/BLTP2/Hobbit_GFWDK_RBG"/>
</dbReference>
<feature type="compositionally biased region" description="Low complexity" evidence="2">
    <location>
        <begin position="2447"/>
        <end position="2456"/>
    </location>
</feature>
<evidence type="ECO:0000256" key="3">
    <source>
        <dbReference type="SAM" id="Phobius"/>
    </source>
</evidence>
<keyword evidence="3" id="KW-0812">Transmembrane</keyword>
<feature type="domain" description="FMP27 WPPW motif-containing RBG unit" evidence="6">
    <location>
        <begin position="1652"/>
        <end position="2063"/>
    </location>
</feature>
<dbReference type="PANTHER" id="PTHR15678:SF6">
    <property type="entry name" value="BRIDGE-LIKE LIPID TRANSFER PROTEIN FAMILY MEMBER 2"/>
    <property type="match status" value="1"/>
</dbReference>
<evidence type="ECO:0000256" key="1">
    <source>
        <dbReference type="SAM" id="Coils"/>
    </source>
</evidence>
<name>A0A0C3A534_9AGAM</name>
<keyword evidence="3" id="KW-1133">Transmembrane helix</keyword>
<keyword evidence="1" id="KW-0175">Coiled coil</keyword>
<reference evidence="7 8" key="1">
    <citation type="submission" date="2014-04" db="EMBL/GenBank/DDBJ databases">
        <authorList>
            <consortium name="DOE Joint Genome Institute"/>
            <person name="Kuo A."/>
            <person name="Kohler A."/>
            <person name="Nagy L.G."/>
            <person name="Floudas D."/>
            <person name="Copeland A."/>
            <person name="Barry K.W."/>
            <person name="Cichocki N."/>
            <person name="Veneault-Fourrey C."/>
            <person name="LaButti K."/>
            <person name="Lindquist E.A."/>
            <person name="Lipzen A."/>
            <person name="Lundell T."/>
            <person name="Morin E."/>
            <person name="Murat C."/>
            <person name="Sun H."/>
            <person name="Tunlid A."/>
            <person name="Henrissat B."/>
            <person name="Grigoriev I.V."/>
            <person name="Hibbett D.S."/>
            <person name="Martin F."/>
            <person name="Nordberg H.P."/>
            <person name="Cantor M.N."/>
            <person name="Hua S.X."/>
        </authorList>
    </citation>
    <scope>NUCLEOTIDE SEQUENCE [LARGE SCALE GENOMIC DNA]</scope>
    <source>
        <strain evidence="7 8">Foug A</strain>
    </source>
</reference>
<reference evidence="8" key="2">
    <citation type="submission" date="2015-01" db="EMBL/GenBank/DDBJ databases">
        <title>Evolutionary Origins and Diversification of the Mycorrhizal Mutualists.</title>
        <authorList>
            <consortium name="DOE Joint Genome Institute"/>
            <consortium name="Mycorrhizal Genomics Consortium"/>
            <person name="Kohler A."/>
            <person name="Kuo A."/>
            <person name="Nagy L.G."/>
            <person name="Floudas D."/>
            <person name="Copeland A."/>
            <person name="Barry K.W."/>
            <person name="Cichocki N."/>
            <person name="Veneault-Fourrey C."/>
            <person name="LaButti K."/>
            <person name="Lindquist E.A."/>
            <person name="Lipzen A."/>
            <person name="Lundell T."/>
            <person name="Morin E."/>
            <person name="Murat C."/>
            <person name="Riley R."/>
            <person name="Ohm R."/>
            <person name="Sun H."/>
            <person name="Tunlid A."/>
            <person name="Henrissat B."/>
            <person name="Grigoriev I.V."/>
            <person name="Hibbett D.S."/>
            <person name="Martin F."/>
        </authorList>
    </citation>
    <scope>NUCLEOTIDE SEQUENCE [LARGE SCALE GENOMIC DNA]</scope>
    <source>
        <strain evidence="8">Foug A</strain>
    </source>
</reference>
<evidence type="ECO:0000259" key="4">
    <source>
        <dbReference type="SMART" id="SM01214"/>
    </source>
</evidence>
<keyword evidence="8" id="KW-1185">Reference proteome</keyword>
<evidence type="ECO:0000259" key="5">
    <source>
        <dbReference type="SMART" id="SM01215"/>
    </source>
</evidence>
<feature type="coiled-coil region" evidence="1">
    <location>
        <begin position="2177"/>
        <end position="2204"/>
    </location>
</feature>
<feature type="transmembrane region" description="Helical" evidence="3">
    <location>
        <begin position="131"/>
        <end position="154"/>
    </location>
</feature>
<evidence type="ECO:0000259" key="6">
    <source>
        <dbReference type="SMART" id="SM01216"/>
    </source>
</evidence>
<evidence type="ECO:0000313" key="8">
    <source>
        <dbReference type="Proteomes" id="UP000053989"/>
    </source>
</evidence>
<dbReference type="STRING" id="1036808.A0A0C3A534"/>
<dbReference type="Proteomes" id="UP000053989">
    <property type="component" value="Unassembled WGS sequence"/>
</dbReference>
<organism evidence="7 8">
    <name type="scientific">Scleroderma citrinum Foug A</name>
    <dbReference type="NCBI Taxonomy" id="1036808"/>
    <lineage>
        <taxon>Eukaryota</taxon>
        <taxon>Fungi</taxon>
        <taxon>Dikarya</taxon>
        <taxon>Basidiomycota</taxon>
        <taxon>Agaricomycotina</taxon>
        <taxon>Agaricomycetes</taxon>
        <taxon>Agaricomycetidae</taxon>
        <taxon>Boletales</taxon>
        <taxon>Sclerodermatineae</taxon>
        <taxon>Sclerodermataceae</taxon>
        <taxon>Scleroderma</taxon>
    </lineage>
</organism>
<proteinExistence type="predicted"/>
<keyword evidence="3" id="KW-0472">Membrane</keyword>
<dbReference type="InterPro" id="IPR019415">
    <property type="entry name" value="FMP27_SW_RBG"/>
</dbReference>
<feature type="compositionally biased region" description="Basic and acidic residues" evidence="2">
    <location>
        <begin position="2460"/>
        <end position="2485"/>
    </location>
</feature>
<feature type="domain" description="FMP27 SW motif-containing RBG unit" evidence="5">
    <location>
        <begin position="1164"/>
        <end position="1268"/>
    </location>
</feature>
<feature type="compositionally biased region" description="Low complexity" evidence="2">
    <location>
        <begin position="2613"/>
        <end position="2624"/>
    </location>
</feature>
<dbReference type="HOGENOM" id="CLU_000202_1_0_1"/>
<feature type="domain" description="FMP27/BLTP2/Hobbit GFWDK motif-containing RBG unit" evidence="4">
    <location>
        <begin position="1286"/>
        <end position="1432"/>
    </location>
</feature>
<feature type="region of interest" description="Disordered" evidence="2">
    <location>
        <begin position="2447"/>
        <end position="2485"/>
    </location>
</feature>
<gene>
    <name evidence="7" type="ORF">SCLCIDRAFT_896491</name>
</gene>
<dbReference type="EMBL" id="KN822008">
    <property type="protein sequence ID" value="KIM68803.1"/>
    <property type="molecule type" value="Genomic_DNA"/>
</dbReference>
<dbReference type="InParanoid" id="A0A0C3A534"/>
<feature type="region of interest" description="Disordered" evidence="2">
    <location>
        <begin position="2587"/>
        <end position="2629"/>
    </location>
</feature>
<dbReference type="InterPro" id="IPR045167">
    <property type="entry name" value="Hobbit"/>
</dbReference>
<dbReference type="Pfam" id="PF10344">
    <property type="entry name" value="Hobbit"/>
    <property type="match status" value="2"/>
</dbReference>
<dbReference type="OrthoDB" id="1562405at2759"/>
<dbReference type="InterPro" id="IPR019449">
    <property type="entry name" value="FMP27_WPPW_RBG"/>
</dbReference>
<evidence type="ECO:0000313" key="7">
    <source>
        <dbReference type="EMBL" id="KIM68803.1"/>
    </source>
</evidence>